<dbReference type="EMBL" id="MU167388">
    <property type="protein sequence ID" value="KAG0141385.1"/>
    <property type="molecule type" value="Genomic_DNA"/>
</dbReference>
<dbReference type="OrthoDB" id="2503714at2759"/>
<dbReference type="SMART" id="SM00906">
    <property type="entry name" value="Fungal_trans"/>
    <property type="match status" value="1"/>
</dbReference>
<reference evidence="3" key="1">
    <citation type="submission" date="2013-11" db="EMBL/GenBank/DDBJ databases">
        <title>Genome sequence of the fusiform rust pathogen reveals effectors for host alternation and coevolution with pine.</title>
        <authorList>
            <consortium name="DOE Joint Genome Institute"/>
            <person name="Smith K."/>
            <person name="Pendleton A."/>
            <person name="Kubisiak T."/>
            <person name="Anderson C."/>
            <person name="Salamov A."/>
            <person name="Aerts A."/>
            <person name="Riley R."/>
            <person name="Clum A."/>
            <person name="Lindquist E."/>
            <person name="Ence D."/>
            <person name="Campbell M."/>
            <person name="Kronenberg Z."/>
            <person name="Feau N."/>
            <person name="Dhillon B."/>
            <person name="Hamelin R."/>
            <person name="Burleigh J."/>
            <person name="Smith J."/>
            <person name="Yandell M."/>
            <person name="Nelson C."/>
            <person name="Grigoriev I."/>
            <person name="Davis J."/>
        </authorList>
    </citation>
    <scope>NUCLEOTIDE SEQUENCE</scope>
    <source>
        <strain evidence="3">G11</strain>
    </source>
</reference>
<dbReference type="InterPro" id="IPR050987">
    <property type="entry name" value="AtrR-like"/>
</dbReference>
<proteinExistence type="predicted"/>
<organism evidence="3 4">
    <name type="scientific">Cronartium quercuum f. sp. fusiforme G11</name>
    <dbReference type="NCBI Taxonomy" id="708437"/>
    <lineage>
        <taxon>Eukaryota</taxon>
        <taxon>Fungi</taxon>
        <taxon>Dikarya</taxon>
        <taxon>Basidiomycota</taxon>
        <taxon>Pucciniomycotina</taxon>
        <taxon>Pucciniomycetes</taxon>
        <taxon>Pucciniales</taxon>
        <taxon>Coleosporiaceae</taxon>
        <taxon>Cronartium</taxon>
    </lineage>
</organism>
<dbReference type="GO" id="GO:0008270">
    <property type="term" value="F:zinc ion binding"/>
    <property type="evidence" value="ECO:0007669"/>
    <property type="project" value="InterPro"/>
</dbReference>
<dbReference type="PANTHER" id="PTHR46910:SF1">
    <property type="entry name" value="MISCELLANEOUS ZN(II)2CYS6 TRANSCRIPTION FACTOR (EUROFUNG)-RELATED"/>
    <property type="match status" value="1"/>
</dbReference>
<dbReference type="GO" id="GO:0003700">
    <property type="term" value="F:DNA-binding transcription factor activity"/>
    <property type="evidence" value="ECO:0007669"/>
    <property type="project" value="InterPro"/>
</dbReference>
<dbReference type="GO" id="GO:0003677">
    <property type="term" value="F:DNA binding"/>
    <property type="evidence" value="ECO:0007669"/>
    <property type="project" value="InterPro"/>
</dbReference>
<dbReference type="Pfam" id="PF04082">
    <property type="entry name" value="Fungal_trans"/>
    <property type="match status" value="1"/>
</dbReference>
<protein>
    <recommendedName>
        <fullName evidence="2">Xylanolytic transcriptional activator regulatory domain-containing protein</fullName>
    </recommendedName>
</protein>
<evidence type="ECO:0000259" key="2">
    <source>
        <dbReference type="SMART" id="SM00906"/>
    </source>
</evidence>
<evidence type="ECO:0000256" key="1">
    <source>
        <dbReference type="ARBA" id="ARBA00023242"/>
    </source>
</evidence>
<keyword evidence="1" id="KW-0539">Nucleus</keyword>
<dbReference type="CDD" id="cd12148">
    <property type="entry name" value="fungal_TF_MHR"/>
    <property type="match status" value="1"/>
</dbReference>
<dbReference type="InterPro" id="IPR007219">
    <property type="entry name" value="XnlR_reg_dom"/>
</dbReference>
<comment type="caution">
    <text evidence="3">The sequence shown here is derived from an EMBL/GenBank/DDBJ whole genome shotgun (WGS) entry which is preliminary data.</text>
</comment>
<evidence type="ECO:0000313" key="3">
    <source>
        <dbReference type="EMBL" id="KAG0141385.1"/>
    </source>
</evidence>
<keyword evidence="4" id="KW-1185">Reference proteome</keyword>
<dbReference type="Proteomes" id="UP000886653">
    <property type="component" value="Unassembled WGS sequence"/>
</dbReference>
<gene>
    <name evidence="3" type="ORF">CROQUDRAFT_663905</name>
</gene>
<accession>A0A9P6T7A5</accession>
<sequence length="593" mass="66591">MANDHRSIAERCMERHHFCDAINEQHYPPPDLAKSLVELYFQKVHPYECILHRGEFMHHYNNGLAGRDCSFRALCYAVFAAASRFSSDCRVTPSIDRSNVDRQAAGALYAAASGSFITPITLPCTLFDLQTMAVLSYVLVGSCSPMTAWFSVGMYLRRAQDVGAHLESTPRWSTSILKDQLRKRAFFYLFGRELQLCLSLGKASCIRHSTETIEHPFIIDDGKLSRFCEEYTNKTPNTAYNRSQQSLSRLANAPCWIAGQAYYTLRSKFGTQLKMLWSVKSDPGRKAWDWDRSIVKQIAEAIDKHIKYDIPAQARWNPEASSEHDLILTSRLRCLVAYFQIAVHRHLISTDPGELKICLAASNSMLDVLDHLRKRRLLEFTATYTPYFITPAALTFIYSACSEESCLSPLDRASSWASAHGCLKVLEALSNTTFQAEKLKSSLDGLIKSCIDEQLYPGSTELGKTIKGGSTNLSTILAISPEITIGQSLSDHTTQVPYPETGRSSEHLATVITTQSEIAFDPYFPLELFNVPAPQLDAAFFQHPGTQGVNFLQRLSPSNECLSFYPTLEWLGSSNSYPLSPAPEMSMRWEKTR</sequence>
<dbReference type="AlphaFoldDB" id="A0A9P6T7A5"/>
<dbReference type="PANTHER" id="PTHR46910">
    <property type="entry name" value="TRANSCRIPTION FACTOR PDR1"/>
    <property type="match status" value="1"/>
</dbReference>
<dbReference type="GO" id="GO:0006351">
    <property type="term" value="P:DNA-templated transcription"/>
    <property type="evidence" value="ECO:0007669"/>
    <property type="project" value="InterPro"/>
</dbReference>
<feature type="domain" description="Xylanolytic transcriptional activator regulatory" evidence="2">
    <location>
        <begin position="148"/>
        <end position="222"/>
    </location>
</feature>
<evidence type="ECO:0000313" key="4">
    <source>
        <dbReference type="Proteomes" id="UP000886653"/>
    </source>
</evidence>
<name>A0A9P6T7A5_9BASI</name>